<dbReference type="SUPFAM" id="SSF56672">
    <property type="entry name" value="DNA/RNA polymerases"/>
    <property type="match status" value="1"/>
</dbReference>
<reference evidence="2" key="2">
    <citation type="submission" date="2023-06" db="EMBL/GenBank/DDBJ databases">
        <authorList>
            <person name="Ma L."/>
            <person name="Liu K.-W."/>
            <person name="Li Z."/>
            <person name="Hsiao Y.-Y."/>
            <person name="Qi Y."/>
            <person name="Fu T."/>
            <person name="Tang G."/>
            <person name="Zhang D."/>
            <person name="Sun W.-H."/>
            <person name="Liu D.-K."/>
            <person name="Li Y."/>
            <person name="Chen G.-Z."/>
            <person name="Liu X.-D."/>
            <person name="Liao X.-Y."/>
            <person name="Jiang Y.-T."/>
            <person name="Yu X."/>
            <person name="Hao Y."/>
            <person name="Huang J."/>
            <person name="Zhao X.-W."/>
            <person name="Ke S."/>
            <person name="Chen Y.-Y."/>
            <person name="Wu W.-L."/>
            <person name="Hsu J.-L."/>
            <person name="Lin Y.-F."/>
            <person name="Huang M.-D."/>
            <person name="Li C.-Y."/>
            <person name="Huang L."/>
            <person name="Wang Z.-W."/>
            <person name="Zhao X."/>
            <person name="Zhong W.-Y."/>
            <person name="Peng D.-H."/>
            <person name="Ahmad S."/>
            <person name="Lan S."/>
            <person name="Zhang J.-S."/>
            <person name="Tsai W.-C."/>
            <person name="Van De Peer Y."/>
            <person name="Liu Z.-J."/>
        </authorList>
    </citation>
    <scope>NUCLEOTIDE SEQUENCE</scope>
    <source>
        <strain evidence="2">CP</strain>
        <tissue evidence="2">Leaves</tissue>
    </source>
</reference>
<dbReference type="AlphaFoldDB" id="A0AAV9CPC0"/>
<feature type="domain" description="Reverse transcriptase" evidence="1">
    <location>
        <begin position="210"/>
        <end position="471"/>
    </location>
</feature>
<gene>
    <name evidence="2" type="ORF">QJS10_CPB18g00601</name>
</gene>
<keyword evidence="3" id="KW-1185">Reference proteome</keyword>
<dbReference type="EMBL" id="JAUJYO010000018">
    <property type="protein sequence ID" value="KAK1290058.1"/>
    <property type="molecule type" value="Genomic_DNA"/>
</dbReference>
<dbReference type="CDD" id="cd01650">
    <property type="entry name" value="RT_nLTR_like"/>
    <property type="match status" value="1"/>
</dbReference>
<dbReference type="PROSITE" id="PS50878">
    <property type="entry name" value="RT_POL"/>
    <property type="match status" value="1"/>
</dbReference>
<protein>
    <recommendedName>
        <fullName evidence="1">Reverse transcriptase domain-containing protein</fullName>
    </recommendedName>
</protein>
<dbReference type="InterPro" id="IPR043502">
    <property type="entry name" value="DNA/RNA_pol_sf"/>
</dbReference>
<organism evidence="2 3">
    <name type="scientific">Acorus calamus</name>
    <name type="common">Sweet flag</name>
    <dbReference type="NCBI Taxonomy" id="4465"/>
    <lineage>
        <taxon>Eukaryota</taxon>
        <taxon>Viridiplantae</taxon>
        <taxon>Streptophyta</taxon>
        <taxon>Embryophyta</taxon>
        <taxon>Tracheophyta</taxon>
        <taxon>Spermatophyta</taxon>
        <taxon>Magnoliopsida</taxon>
        <taxon>Liliopsida</taxon>
        <taxon>Acoraceae</taxon>
        <taxon>Acorus</taxon>
    </lineage>
</organism>
<accession>A0AAV9CPC0</accession>
<dbReference type="Proteomes" id="UP001180020">
    <property type="component" value="Unassembled WGS sequence"/>
</dbReference>
<evidence type="ECO:0000313" key="3">
    <source>
        <dbReference type="Proteomes" id="UP001180020"/>
    </source>
</evidence>
<dbReference type="InterPro" id="IPR000477">
    <property type="entry name" value="RT_dom"/>
</dbReference>
<evidence type="ECO:0000259" key="1">
    <source>
        <dbReference type="PROSITE" id="PS50878"/>
    </source>
</evidence>
<comment type="caution">
    <text evidence="2">The sequence shown here is derived from an EMBL/GenBank/DDBJ whole genome shotgun (WGS) entry which is preliminary data.</text>
</comment>
<name>A0AAV9CPC0_ACOCL</name>
<dbReference type="Pfam" id="PF00078">
    <property type="entry name" value="RVT_1"/>
    <property type="match status" value="1"/>
</dbReference>
<dbReference type="PANTHER" id="PTHR19446">
    <property type="entry name" value="REVERSE TRANSCRIPTASES"/>
    <property type="match status" value="1"/>
</dbReference>
<sequence>MFRFIKKLTNTKLALKNWNRDVYGPLHSQLEICKQELAETQNAVLLHPRDMGVRDQEKEARTKYSSVLAQEEKFARQKSCQLWLEASDSNTKFFYYSIKSRSARNTICRLWNPDDSYCSDPEEIKERIVHFYQDLLNRNSFSDTPLPQPVGTVSDEENIALFSPVSEVEIHNAVSHMKALSSPGPDGFPAKFYQHFWTLIKEDLTLAVNFFFLKGKLLRQVSHSFIALIPKTTNDDSLDSYRPISLCNSFYKIITKIMALRLQPLLPKLVSKHQSAFIKGRSIQHNILLAHELIKYHNQGKVRACIKVDLKKAFDSVNWSFFGKILRRCGFNDRWTTMCMECVSFAKYSILINGAPMGFFASSCGIHQGDPLSSLLFTLVMDSFSSLLNQSVKEGKVGSFIKGDLNVSHLCFADDLLVFSDCKQSSAVALTDLFSSFGAASRLYLNTSKSQTFTSCNSLSQTFCTTLGISLFSLPVRYLGIPLLNCTLKYAHCLSLVDKIRKRILSWAGHSLSLADRIELIKSVLSSLQTFWSSSFILPRRIQKDIELTLRTFLWQGHSTVRRIHHIAWSTICSPLSEGGFGIKSIREWNKGAVGIRFWELACKKESLWTDSVQKRYIRNHSIWSAHPPYGCTSSWSSILKARTWNSPRVKYVIF</sequence>
<reference evidence="2" key="1">
    <citation type="journal article" date="2023" name="Nat. Commun.">
        <title>Diploid and tetraploid genomes of Acorus and the evolution of monocots.</title>
        <authorList>
            <person name="Ma L."/>
            <person name="Liu K.W."/>
            <person name="Li Z."/>
            <person name="Hsiao Y.Y."/>
            <person name="Qi Y."/>
            <person name="Fu T."/>
            <person name="Tang G.D."/>
            <person name="Zhang D."/>
            <person name="Sun W.H."/>
            <person name="Liu D.K."/>
            <person name="Li Y."/>
            <person name="Chen G.Z."/>
            <person name="Liu X.D."/>
            <person name="Liao X.Y."/>
            <person name="Jiang Y.T."/>
            <person name="Yu X."/>
            <person name="Hao Y."/>
            <person name="Huang J."/>
            <person name="Zhao X.W."/>
            <person name="Ke S."/>
            <person name="Chen Y.Y."/>
            <person name="Wu W.L."/>
            <person name="Hsu J.L."/>
            <person name="Lin Y.F."/>
            <person name="Huang M.D."/>
            <person name="Li C.Y."/>
            <person name="Huang L."/>
            <person name="Wang Z.W."/>
            <person name="Zhao X."/>
            <person name="Zhong W.Y."/>
            <person name="Peng D.H."/>
            <person name="Ahmad S."/>
            <person name="Lan S."/>
            <person name="Zhang J.S."/>
            <person name="Tsai W.C."/>
            <person name="Van de Peer Y."/>
            <person name="Liu Z.J."/>
        </authorList>
    </citation>
    <scope>NUCLEOTIDE SEQUENCE</scope>
    <source>
        <strain evidence="2">CP</strain>
    </source>
</reference>
<proteinExistence type="predicted"/>
<evidence type="ECO:0000313" key="2">
    <source>
        <dbReference type="EMBL" id="KAK1290058.1"/>
    </source>
</evidence>